<dbReference type="Pfam" id="PF12645">
    <property type="entry name" value="HTH_16"/>
    <property type="match status" value="1"/>
</dbReference>
<sequence length="73" mass="8239">MTRGLSFELIQKAVSGDEIAIDRLVAIYEPYINTLASQTLYDKDGNEIIGVNVDLHDYLKSKLIQVIHTYKIA</sequence>
<dbReference type="EMBL" id="JADCKB010000017">
    <property type="protein sequence ID" value="MBE5040493.1"/>
    <property type="molecule type" value="Genomic_DNA"/>
</dbReference>
<keyword evidence="3" id="KW-1185">Reference proteome</keyword>
<evidence type="ECO:0000313" key="3">
    <source>
        <dbReference type="Proteomes" id="UP000806542"/>
    </source>
</evidence>
<evidence type="ECO:0000313" key="2">
    <source>
        <dbReference type="EMBL" id="MBE5040493.1"/>
    </source>
</evidence>
<dbReference type="RefSeq" id="WP_226393046.1">
    <property type="nucleotide sequence ID" value="NZ_JADCKB010000017.1"/>
</dbReference>
<reference evidence="2" key="1">
    <citation type="submission" date="2020-10" db="EMBL/GenBank/DDBJ databases">
        <title>ChiBAC.</title>
        <authorList>
            <person name="Zenner C."/>
            <person name="Hitch T.C.A."/>
            <person name="Clavel T."/>
        </authorList>
    </citation>
    <scope>NUCLEOTIDE SEQUENCE</scope>
    <source>
        <strain evidence="2">DSM 107454</strain>
    </source>
</reference>
<comment type="caution">
    <text evidence="2">The sequence shown here is derived from an EMBL/GenBank/DDBJ whole genome shotgun (WGS) entry which is preliminary data.</text>
</comment>
<gene>
    <name evidence="2" type="ORF">INF28_08480</name>
</gene>
<dbReference type="AlphaFoldDB" id="A0A9D5M2V4"/>
<feature type="domain" description="Helix-turn-helix conjugative transposon-like" evidence="1">
    <location>
        <begin position="7"/>
        <end position="71"/>
    </location>
</feature>
<dbReference type="InterPro" id="IPR024760">
    <property type="entry name" value="HTH_dom_conjug_TS-like"/>
</dbReference>
<protein>
    <submittedName>
        <fullName evidence="2">Helix-turn-helix domain-containing protein</fullName>
    </submittedName>
</protein>
<evidence type="ECO:0000259" key="1">
    <source>
        <dbReference type="Pfam" id="PF12645"/>
    </source>
</evidence>
<accession>A0A9D5M2V4</accession>
<proteinExistence type="predicted"/>
<dbReference type="Proteomes" id="UP000806542">
    <property type="component" value="Unassembled WGS sequence"/>
</dbReference>
<organism evidence="2 3">
    <name type="scientific">Ructibacterium gallinarum</name>
    <dbReference type="NCBI Taxonomy" id="2779355"/>
    <lineage>
        <taxon>Bacteria</taxon>
        <taxon>Bacillati</taxon>
        <taxon>Bacillota</taxon>
        <taxon>Clostridia</taxon>
        <taxon>Eubacteriales</taxon>
        <taxon>Oscillospiraceae</taxon>
        <taxon>Ructibacterium</taxon>
    </lineage>
</organism>
<name>A0A9D5M2V4_9FIRM</name>